<dbReference type="Proteomes" id="UP000094385">
    <property type="component" value="Unassembled WGS sequence"/>
</dbReference>
<evidence type="ECO:0008006" key="4">
    <source>
        <dbReference type="Google" id="ProtNLM"/>
    </source>
</evidence>
<accession>A0A1E3QGC8</accession>
<gene>
    <name evidence="2" type="ORF">LIPSTDRAFT_68751</name>
</gene>
<dbReference type="OrthoDB" id="3899536at2759"/>
<proteinExistence type="predicted"/>
<feature type="chain" id="PRO_5009134223" description="Apple domain-containing protein" evidence="1">
    <location>
        <begin position="19"/>
        <end position="167"/>
    </location>
</feature>
<keyword evidence="1" id="KW-0732">Signal</keyword>
<protein>
    <recommendedName>
        <fullName evidence="4">Apple domain-containing protein</fullName>
    </recommendedName>
</protein>
<sequence>MHISALFVLSGLAIGAFASQDVICRGLNAQDNGCIRYTRGFDVTGVVTEVDLTFPQVRDECDCIRECLNRPGTCANYVWKFSTPAAVQSGHRTCTLYSNFNLPSQVVLEFDLNSTNNMNIQILAPENNPQMGALVPQAFQDINLNTTADPDAVSGPVWVLANGQVQC</sequence>
<organism evidence="2 3">
    <name type="scientific">Lipomyces starkeyi NRRL Y-11557</name>
    <dbReference type="NCBI Taxonomy" id="675824"/>
    <lineage>
        <taxon>Eukaryota</taxon>
        <taxon>Fungi</taxon>
        <taxon>Dikarya</taxon>
        <taxon>Ascomycota</taxon>
        <taxon>Saccharomycotina</taxon>
        <taxon>Lipomycetes</taxon>
        <taxon>Lipomycetales</taxon>
        <taxon>Lipomycetaceae</taxon>
        <taxon>Lipomyces</taxon>
    </lineage>
</organism>
<dbReference type="AlphaFoldDB" id="A0A1E3QGC8"/>
<evidence type="ECO:0000313" key="3">
    <source>
        <dbReference type="Proteomes" id="UP000094385"/>
    </source>
</evidence>
<name>A0A1E3QGC8_LIPST</name>
<feature type="signal peptide" evidence="1">
    <location>
        <begin position="1"/>
        <end position="18"/>
    </location>
</feature>
<evidence type="ECO:0000256" key="1">
    <source>
        <dbReference type="SAM" id="SignalP"/>
    </source>
</evidence>
<evidence type="ECO:0000313" key="2">
    <source>
        <dbReference type="EMBL" id="ODQ76037.1"/>
    </source>
</evidence>
<keyword evidence="3" id="KW-1185">Reference proteome</keyword>
<dbReference type="EMBL" id="KV454290">
    <property type="protein sequence ID" value="ODQ76037.1"/>
    <property type="molecule type" value="Genomic_DNA"/>
</dbReference>
<reference evidence="2 3" key="1">
    <citation type="journal article" date="2016" name="Proc. Natl. Acad. Sci. U.S.A.">
        <title>Comparative genomics of biotechnologically important yeasts.</title>
        <authorList>
            <person name="Riley R."/>
            <person name="Haridas S."/>
            <person name="Wolfe K.H."/>
            <person name="Lopes M.R."/>
            <person name="Hittinger C.T."/>
            <person name="Goeker M."/>
            <person name="Salamov A.A."/>
            <person name="Wisecaver J.H."/>
            <person name="Long T.M."/>
            <person name="Calvey C.H."/>
            <person name="Aerts A.L."/>
            <person name="Barry K.W."/>
            <person name="Choi C."/>
            <person name="Clum A."/>
            <person name="Coughlan A.Y."/>
            <person name="Deshpande S."/>
            <person name="Douglass A.P."/>
            <person name="Hanson S.J."/>
            <person name="Klenk H.-P."/>
            <person name="LaButti K.M."/>
            <person name="Lapidus A."/>
            <person name="Lindquist E.A."/>
            <person name="Lipzen A.M."/>
            <person name="Meier-Kolthoff J.P."/>
            <person name="Ohm R.A."/>
            <person name="Otillar R.P."/>
            <person name="Pangilinan J.L."/>
            <person name="Peng Y."/>
            <person name="Rokas A."/>
            <person name="Rosa C.A."/>
            <person name="Scheuner C."/>
            <person name="Sibirny A.A."/>
            <person name="Slot J.C."/>
            <person name="Stielow J.B."/>
            <person name="Sun H."/>
            <person name="Kurtzman C.P."/>
            <person name="Blackwell M."/>
            <person name="Grigoriev I.V."/>
            <person name="Jeffries T.W."/>
        </authorList>
    </citation>
    <scope>NUCLEOTIDE SEQUENCE [LARGE SCALE GENOMIC DNA]</scope>
    <source>
        <strain evidence="2 3">NRRL Y-11557</strain>
    </source>
</reference>